<organism evidence="1">
    <name type="scientific">Arundo donax</name>
    <name type="common">Giant reed</name>
    <name type="synonym">Donax arundinaceus</name>
    <dbReference type="NCBI Taxonomy" id="35708"/>
    <lineage>
        <taxon>Eukaryota</taxon>
        <taxon>Viridiplantae</taxon>
        <taxon>Streptophyta</taxon>
        <taxon>Embryophyta</taxon>
        <taxon>Tracheophyta</taxon>
        <taxon>Spermatophyta</taxon>
        <taxon>Magnoliopsida</taxon>
        <taxon>Liliopsida</taxon>
        <taxon>Poales</taxon>
        <taxon>Poaceae</taxon>
        <taxon>PACMAD clade</taxon>
        <taxon>Arundinoideae</taxon>
        <taxon>Arundineae</taxon>
        <taxon>Arundo</taxon>
    </lineage>
</organism>
<dbReference type="AlphaFoldDB" id="A0A0A9EY93"/>
<reference evidence="1" key="1">
    <citation type="submission" date="2014-09" db="EMBL/GenBank/DDBJ databases">
        <authorList>
            <person name="Magalhaes I.L.F."/>
            <person name="Oliveira U."/>
            <person name="Santos F.R."/>
            <person name="Vidigal T.H.D.A."/>
            <person name="Brescovit A.D."/>
            <person name="Santos A.J."/>
        </authorList>
    </citation>
    <scope>NUCLEOTIDE SEQUENCE</scope>
    <source>
        <tissue evidence="1">Shoot tissue taken approximately 20 cm above the soil surface</tissue>
    </source>
</reference>
<evidence type="ECO:0000313" key="1">
    <source>
        <dbReference type="EMBL" id="JAE00998.1"/>
    </source>
</evidence>
<protein>
    <submittedName>
        <fullName evidence="1">Uncharacterized protein</fullName>
    </submittedName>
</protein>
<name>A0A0A9EY93_ARUDO</name>
<dbReference type="EMBL" id="GBRH01196898">
    <property type="protein sequence ID" value="JAE00998.1"/>
    <property type="molecule type" value="Transcribed_RNA"/>
</dbReference>
<reference evidence="1" key="2">
    <citation type="journal article" date="2015" name="Data Brief">
        <title>Shoot transcriptome of the giant reed, Arundo donax.</title>
        <authorList>
            <person name="Barrero R.A."/>
            <person name="Guerrero F.D."/>
            <person name="Moolhuijzen P."/>
            <person name="Goolsby J.A."/>
            <person name="Tidwell J."/>
            <person name="Bellgard S.E."/>
            <person name="Bellgard M.I."/>
        </authorList>
    </citation>
    <scope>NUCLEOTIDE SEQUENCE</scope>
    <source>
        <tissue evidence="1">Shoot tissue taken approximately 20 cm above the soil surface</tissue>
    </source>
</reference>
<sequence length="38" mass="4330">MIRMNPKVGKFYCHFTFTLLAVNSGQIQGEKFPKSHSS</sequence>
<proteinExistence type="predicted"/>
<accession>A0A0A9EY93</accession>